<dbReference type="AlphaFoldDB" id="M2MW56"/>
<evidence type="ECO:0000313" key="1">
    <source>
        <dbReference type="EMBL" id="EMC90824.1"/>
    </source>
</evidence>
<dbReference type="HOGENOM" id="CLU_1467904_0_0_1"/>
<dbReference type="GeneID" id="19112105"/>
<gene>
    <name evidence="1" type="ORF">BAUCODRAFT_333534</name>
</gene>
<dbReference type="RefSeq" id="XP_007681995.1">
    <property type="nucleotide sequence ID" value="XM_007683805.1"/>
</dbReference>
<dbReference type="KEGG" id="bcom:BAUCODRAFT_333534"/>
<dbReference type="EMBL" id="KB445566">
    <property type="protein sequence ID" value="EMC90824.1"/>
    <property type="molecule type" value="Genomic_DNA"/>
</dbReference>
<reference evidence="1 2" key="1">
    <citation type="journal article" date="2012" name="PLoS Pathog.">
        <title>Diverse lifestyles and strategies of plant pathogenesis encoded in the genomes of eighteen Dothideomycetes fungi.</title>
        <authorList>
            <person name="Ohm R.A."/>
            <person name="Feau N."/>
            <person name="Henrissat B."/>
            <person name="Schoch C.L."/>
            <person name="Horwitz B.A."/>
            <person name="Barry K.W."/>
            <person name="Condon B.J."/>
            <person name="Copeland A.C."/>
            <person name="Dhillon B."/>
            <person name="Glaser F."/>
            <person name="Hesse C.N."/>
            <person name="Kosti I."/>
            <person name="LaButti K."/>
            <person name="Lindquist E.A."/>
            <person name="Lucas S."/>
            <person name="Salamov A.A."/>
            <person name="Bradshaw R.E."/>
            <person name="Ciuffetti L."/>
            <person name="Hamelin R.C."/>
            <person name="Kema G.H.J."/>
            <person name="Lawrence C."/>
            <person name="Scott J.A."/>
            <person name="Spatafora J.W."/>
            <person name="Turgeon B.G."/>
            <person name="de Wit P.J.G.M."/>
            <person name="Zhong S."/>
            <person name="Goodwin S.B."/>
            <person name="Grigoriev I.V."/>
        </authorList>
    </citation>
    <scope>NUCLEOTIDE SEQUENCE [LARGE SCALE GENOMIC DNA]</scope>
    <source>
        <strain evidence="1 2">UAMH 10762</strain>
    </source>
</reference>
<name>M2MW56_BAUPA</name>
<proteinExistence type="predicted"/>
<accession>M2MW56</accession>
<evidence type="ECO:0000313" key="2">
    <source>
        <dbReference type="Proteomes" id="UP000011761"/>
    </source>
</evidence>
<organism evidence="1 2">
    <name type="scientific">Baudoinia panamericana (strain UAMH 10762)</name>
    <name type="common">Angels' share fungus</name>
    <name type="synonym">Baudoinia compniacensis (strain UAMH 10762)</name>
    <dbReference type="NCBI Taxonomy" id="717646"/>
    <lineage>
        <taxon>Eukaryota</taxon>
        <taxon>Fungi</taxon>
        <taxon>Dikarya</taxon>
        <taxon>Ascomycota</taxon>
        <taxon>Pezizomycotina</taxon>
        <taxon>Dothideomycetes</taxon>
        <taxon>Dothideomycetidae</taxon>
        <taxon>Mycosphaerellales</taxon>
        <taxon>Teratosphaeriaceae</taxon>
        <taxon>Baudoinia</taxon>
    </lineage>
</organism>
<sequence>MRISGCYPIGWRRICQPICGDTMLAPFSEEGVLLRACIYKHPGRLPVPSGCRKKMSRTFSGEDQCHGHTVASDTMPPQLDLNEPRRIIACSCRMRSCNAACGTCCSRLTCSRQCFAGLGWGKCVYVLAELMLAGHETVLFVGGCFESGMASSRCSAWSTDVVKHSNEHAEEGWLHKRLALYFQR</sequence>
<protein>
    <submittedName>
        <fullName evidence="1">Uncharacterized protein</fullName>
    </submittedName>
</protein>
<keyword evidence="2" id="KW-1185">Reference proteome</keyword>
<dbReference type="Proteomes" id="UP000011761">
    <property type="component" value="Unassembled WGS sequence"/>
</dbReference>